<dbReference type="Pfam" id="PF00651">
    <property type="entry name" value="BTB"/>
    <property type="match status" value="1"/>
</dbReference>
<feature type="repeat" description="RCC1" evidence="2">
    <location>
        <begin position="61"/>
        <end position="112"/>
    </location>
</feature>
<dbReference type="PANTHER" id="PTHR22872">
    <property type="entry name" value="BTK-BINDING PROTEIN-RELATED"/>
    <property type="match status" value="1"/>
</dbReference>
<dbReference type="AlphaFoldDB" id="A0A672NR67"/>
<dbReference type="Gene3D" id="1.25.40.420">
    <property type="match status" value="1"/>
</dbReference>
<feature type="domain" description="BTB" evidence="3">
    <location>
        <begin position="333"/>
        <end position="396"/>
    </location>
</feature>
<dbReference type="InterPro" id="IPR000408">
    <property type="entry name" value="Reg_chr_condens"/>
</dbReference>
<organism evidence="4 5">
    <name type="scientific">Sinocyclocheilus grahami</name>
    <name type="common">Dianchi golden-line fish</name>
    <name type="synonym">Barbus grahami</name>
    <dbReference type="NCBI Taxonomy" id="75366"/>
    <lineage>
        <taxon>Eukaryota</taxon>
        <taxon>Metazoa</taxon>
        <taxon>Chordata</taxon>
        <taxon>Craniata</taxon>
        <taxon>Vertebrata</taxon>
        <taxon>Euteleostomi</taxon>
        <taxon>Actinopterygii</taxon>
        <taxon>Neopterygii</taxon>
        <taxon>Teleostei</taxon>
        <taxon>Ostariophysi</taxon>
        <taxon>Cypriniformes</taxon>
        <taxon>Cyprinidae</taxon>
        <taxon>Cyprininae</taxon>
        <taxon>Sinocyclocheilus</taxon>
    </lineage>
</organism>
<evidence type="ECO:0000256" key="1">
    <source>
        <dbReference type="ARBA" id="ARBA00022737"/>
    </source>
</evidence>
<dbReference type="SMART" id="SM00225">
    <property type="entry name" value="BTB"/>
    <property type="match status" value="1"/>
</dbReference>
<dbReference type="PRINTS" id="PR00633">
    <property type="entry name" value="RCCNDNSATION"/>
</dbReference>
<dbReference type="InterPro" id="IPR051625">
    <property type="entry name" value="Signaling_Regulatory_Domain"/>
</dbReference>
<dbReference type="SUPFAM" id="SSF50985">
    <property type="entry name" value="RCC1/BLIP-II"/>
    <property type="match status" value="1"/>
</dbReference>
<dbReference type="Gene3D" id="2.130.10.30">
    <property type="entry name" value="Regulator of chromosome condensation 1/beta-lactamase-inhibitor protein II"/>
    <property type="match status" value="1"/>
</dbReference>
<protein>
    <submittedName>
        <fullName evidence="4">RCC1 and BTB domain containing protein 2</fullName>
    </submittedName>
</protein>
<keyword evidence="1" id="KW-0677">Repeat</keyword>
<name>A0A672NR67_SINGR</name>
<dbReference type="Proteomes" id="UP000472262">
    <property type="component" value="Unassembled WGS sequence"/>
</dbReference>
<reference evidence="4" key="2">
    <citation type="submission" date="2025-09" db="UniProtKB">
        <authorList>
            <consortium name="Ensembl"/>
        </authorList>
    </citation>
    <scope>IDENTIFICATION</scope>
</reference>
<evidence type="ECO:0000313" key="5">
    <source>
        <dbReference type="Proteomes" id="UP000472262"/>
    </source>
</evidence>
<dbReference type="CDD" id="cd18529">
    <property type="entry name" value="BACK_RCBTB2"/>
    <property type="match status" value="1"/>
</dbReference>
<evidence type="ECO:0000256" key="2">
    <source>
        <dbReference type="PROSITE-ProRule" id="PRU00235"/>
    </source>
</evidence>
<dbReference type="PANTHER" id="PTHR22872:SF3">
    <property type="entry name" value="RCC1 AND BTB DOMAIN CONTAINING PROTEIN 2"/>
    <property type="match status" value="1"/>
</dbReference>
<evidence type="ECO:0000259" key="3">
    <source>
        <dbReference type="PROSITE" id="PS50097"/>
    </source>
</evidence>
<dbReference type="InterPro" id="IPR009091">
    <property type="entry name" value="RCC1/BLIP-II"/>
</dbReference>
<evidence type="ECO:0000313" key="4">
    <source>
        <dbReference type="Ensembl" id="ENSSGRP00000052311.1"/>
    </source>
</evidence>
<accession>A0A672NR67</accession>
<reference evidence="4" key="1">
    <citation type="submission" date="2025-08" db="UniProtKB">
        <authorList>
            <consortium name="Ensembl"/>
        </authorList>
    </citation>
    <scope>IDENTIFICATION</scope>
</reference>
<dbReference type="InterPro" id="IPR000210">
    <property type="entry name" value="BTB/POZ_dom"/>
</dbReference>
<keyword evidence="5" id="KW-1185">Reference proteome</keyword>
<feature type="repeat" description="RCC1" evidence="2">
    <location>
        <begin position="163"/>
        <end position="214"/>
    </location>
</feature>
<dbReference type="PROSITE" id="PS50097">
    <property type="entry name" value="BTB"/>
    <property type="match status" value="1"/>
</dbReference>
<feature type="repeat" description="RCC1" evidence="2">
    <location>
        <begin position="110"/>
        <end position="162"/>
    </location>
</feature>
<dbReference type="CDD" id="cd18354">
    <property type="entry name" value="BTB_POZ_RCBTB2_CHC1L"/>
    <property type="match status" value="1"/>
</dbReference>
<dbReference type="Ensembl" id="ENSSGRT00000055890.1">
    <property type="protein sequence ID" value="ENSSGRP00000052311.1"/>
    <property type="gene ID" value="ENSSGRG00000027578.1"/>
</dbReference>
<dbReference type="InterPro" id="IPR058923">
    <property type="entry name" value="RCC1-like_dom"/>
</dbReference>
<gene>
    <name evidence="4" type="primary">rcbtb2</name>
</gene>
<proteinExistence type="predicted"/>
<dbReference type="Pfam" id="PF25390">
    <property type="entry name" value="WD40_RLD"/>
    <property type="match status" value="1"/>
</dbReference>
<dbReference type="Gene3D" id="3.30.710.10">
    <property type="entry name" value="Potassium Channel Kv1.1, Chain A"/>
    <property type="match status" value="1"/>
</dbReference>
<sequence>NLPFEPLFFRVHGKSIYTSSMLDVGKWPVFALLPPEELRLIRQACVFGSAANEAIYFTVNDEVFALGTNCSGCLGLGDTQSTIEPRRIDILCGKKIVSLSYGTGPHVVIATVYAWGYNNSGQVGSGSTANQPTPRRVSSCLQNKVVVNIACGQLCSMAVLDNGETYGWGYNCNGQLGLGNNGNQQTPCRIAALQGINIVQVACGYAHTLALTDEGFVYSWGANSYGQLGTGNKSNQAVPTLINMDKERIVEVAACHTSHTSAAKTQSGQVLMWGQCRGQAVAYPHLTHFTSTDDVFACFATPAVTWHLLSVDGDDYLTVAQSLKREFDSTEISDLKFLVDGKCIHVHKALLKIRCEHFRALLNETDEETIEIHQFSYLVYRAFLEYLYTDTINLPPEDAIGLLDLATYYRESRLKRLCQETIKRGITEENAITLLSAAVKYEARDLEEFCFKFCVNHLTAVTQTQAFADMDHDLLKNFISKASRHGAFKS</sequence>
<feature type="repeat" description="RCC1" evidence="2">
    <location>
        <begin position="215"/>
        <end position="266"/>
    </location>
</feature>
<dbReference type="SUPFAM" id="SSF54695">
    <property type="entry name" value="POZ domain"/>
    <property type="match status" value="1"/>
</dbReference>
<dbReference type="InterPro" id="IPR011333">
    <property type="entry name" value="SKP1/BTB/POZ_sf"/>
</dbReference>
<dbReference type="PROSITE" id="PS50012">
    <property type="entry name" value="RCC1_3"/>
    <property type="match status" value="4"/>
</dbReference>